<dbReference type="Pfam" id="PF15304">
    <property type="entry name" value="AKAP2_C"/>
    <property type="match status" value="1"/>
</dbReference>
<dbReference type="PANTHER" id="PTHR18839:SF7">
    <property type="entry name" value="A-KINASE ANCHOR PROTEIN 2 C-TERMINAL DOMAIN-CONTAINING PROTEIN"/>
    <property type="match status" value="1"/>
</dbReference>
<dbReference type="EMBL" id="JANPWB010000016">
    <property type="protein sequence ID" value="KAJ1086156.1"/>
    <property type="molecule type" value="Genomic_DNA"/>
</dbReference>
<feature type="compositionally biased region" description="Basic and acidic residues" evidence="2">
    <location>
        <begin position="273"/>
        <end position="282"/>
    </location>
</feature>
<feature type="region of interest" description="Disordered" evidence="2">
    <location>
        <begin position="595"/>
        <end position="616"/>
    </location>
</feature>
<evidence type="ECO:0000256" key="2">
    <source>
        <dbReference type="SAM" id="MobiDB-lite"/>
    </source>
</evidence>
<feature type="compositionally biased region" description="Gly residues" evidence="2">
    <location>
        <begin position="1117"/>
        <end position="1129"/>
    </location>
</feature>
<feature type="region of interest" description="Disordered" evidence="2">
    <location>
        <begin position="945"/>
        <end position="975"/>
    </location>
</feature>
<protein>
    <recommendedName>
        <fullName evidence="3">A-kinase anchor protein 2 C-terminal domain-containing protein</fullName>
    </recommendedName>
</protein>
<comment type="caution">
    <text evidence="4">The sequence shown here is derived from an EMBL/GenBank/DDBJ whole genome shotgun (WGS) entry which is preliminary data.</text>
</comment>
<feature type="compositionally biased region" description="Basic and acidic residues" evidence="2">
    <location>
        <begin position="1097"/>
        <end position="1112"/>
    </location>
</feature>
<evidence type="ECO:0000259" key="3">
    <source>
        <dbReference type="Pfam" id="PF15304"/>
    </source>
</evidence>
<dbReference type="InterPro" id="IPR029304">
    <property type="entry name" value="AKAP2_C"/>
</dbReference>
<dbReference type="InterPro" id="IPR042779">
    <property type="entry name" value="MISP/MISP3-like"/>
</dbReference>
<accession>A0AAV7L3C3</accession>
<feature type="region of interest" description="Disordered" evidence="2">
    <location>
        <begin position="266"/>
        <end position="298"/>
    </location>
</feature>
<feature type="region of interest" description="Disordered" evidence="2">
    <location>
        <begin position="832"/>
        <end position="895"/>
    </location>
</feature>
<feature type="compositionally biased region" description="Basic and acidic residues" evidence="2">
    <location>
        <begin position="1297"/>
        <end position="1317"/>
    </location>
</feature>
<feature type="compositionally biased region" description="Polar residues" evidence="2">
    <location>
        <begin position="671"/>
        <end position="690"/>
    </location>
</feature>
<feature type="region of interest" description="Disordered" evidence="2">
    <location>
        <begin position="1265"/>
        <end position="1320"/>
    </location>
</feature>
<feature type="compositionally biased region" description="Polar residues" evidence="2">
    <location>
        <begin position="958"/>
        <end position="975"/>
    </location>
</feature>
<feature type="region of interest" description="Disordered" evidence="2">
    <location>
        <begin position="651"/>
        <end position="698"/>
    </location>
</feature>
<evidence type="ECO:0000313" key="5">
    <source>
        <dbReference type="Proteomes" id="UP001066276"/>
    </source>
</evidence>
<feature type="domain" description="A-kinase anchor protein 2 C-terminal" evidence="3">
    <location>
        <begin position="746"/>
        <end position="1002"/>
    </location>
</feature>
<feature type="compositionally biased region" description="Basic and acidic residues" evidence="2">
    <location>
        <begin position="1182"/>
        <end position="1213"/>
    </location>
</feature>
<feature type="compositionally biased region" description="Basic and acidic residues" evidence="2">
    <location>
        <begin position="510"/>
        <end position="522"/>
    </location>
</feature>
<dbReference type="Proteomes" id="UP001066276">
    <property type="component" value="Chromosome 12"/>
</dbReference>
<feature type="region of interest" description="Disordered" evidence="2">
    <location>
        <begin position="159"/>
        <end position="192"/>
    </location>
</feature>
<organism evidence="4 5">
    <name type="scientific">Pleurodeles waltl</name>
    <name type="common">Iberian ribbed newt</name>
    <dbReference type="NCBI Taxonomy" id="8319"/>
    <lineage>
        <taxon>Eukaryota</taxon>
        <taxon>Metazoa</taxon>
        <taxon>Chordata</taxon>
        <taxon>Craniata</taxon>
        <taxon>Vertebrata</taxon>
        <taxon>Euteleostomi</taxon>
        <taxon>Amphibia</taxon>
        <taxon>Batrachia</taxon>
        <taxon>Caudata</taxon>
        <taxon>Salamandroidea</taxon>
        <taxon>Salamandridae</taxon>
        <taxon>Pleurodelinae</taxon>
        <taxon>Pleurodeles</taxon>
    </lineage>
</organism>
<feature type="compositionally biased region" description="Polar residues" evidence="2">
    <location>
        <begin position="238"/>
        <end position="248"/>
    </location>
</feature>
<keyword evidence="1" id="KW-0175">Coiled coil</keyword>
<dbReference type="PANTHER" id="PTHR18839">
    <property type="entry name" value="MITOTIC INTERACTOR AND SUBSTRATE OF PLK1 MISP FAMILY MEMBER"/>
    <property type="match status" value="1"/>
</dbReference>
<feature type="compositionally biased region" description="Polar residues" evidence="2">
    <location>
        <begin position="1049"/>
        <end position="1069"/>
    </location>
</feature>
<feature type="region of interest" description="Disordered" evidence="2">
    <location>
        <begin position="996"/>
        <end position="1226"/>
    </location>
</feature>
<reference evidence="4" key="1">
    <citation type="journal article" date="2022" name="bioRxiv">
        <title>Sequencing and chromosome-scale assembly of the giantPleurodeles waltlgenome.</title>
        <authorList>
            <person name="Brown T."/>
            <person name="Elewa A."/>
            <person name="Iarovenko S."/>
            <person name="Subramanian E."/>
            <person name="Araus A.J."/>
            <person name="Petzold A."/>
            <person name="Susuki M."/>
            <person name="Suzuki K.-i.T."/>
            <person name="Hayashi T."/>
            <person name="Toyoda A."/>
            <person name="Oliveira C."/>
            <person name="Osipova E."/>
            <person name="Leigh N.D."/>
            <person name="Simon A."/>
            <person name="Yun M.H."/>
        </authorList>
    </citation>
    <scope>NUCLEOTIDE SEQUENCE</scope>
    <source>
        <strain evidence="4">20211129_DDA</strain>
        <tissue evidence="4">Liver</tissue>
    </source>
</reference>
<evidence type="ECO:0000256" key="1">
    <source>
        <dbReference type="ARBA" id="ARBA00023054"/>
    </source>
</evidence>
<feature type="region of interest" description="Disordered" evidence="2">
    <location>
        <begin position="1"/>
        <end position="84"/>
    </location>
</feature>
<gene>
    <name evidence="4" type="ORF">NDU88_006280</name>
</gene>
<feature type="region of interest" description="Disordered" evidence="2">
    <location>
        <begin position="100"/>
        <end position="146"/>
    </location>
</feature>
<feature type="compositionally biased region" description="Polar residues" evidence="2">
    <location>
        <begin position="1021"/>
        <end position="1032"/>
    </location>
</feature>
<feature type="compositionally biased region" description="Polar residues" evidence="2">
    <location>
        <begin position="832"/>
        <end position="843"/>
    </location>
</feature>
<feature type="compositionally biased region" description="Pro residues" evidence="2">
    <location>
        <begin position="1072"/>
        <end position="1081"/>
    </location>
</feature>
<keyword evidence="5" id="KW-1185">Reference proteome</keyword>
<sequence length="1333" mass="148214">MSGSGRAGEESVTRQAGLGKSQSHVRQGWGGVSPMSGRAGEESVTRQALAGLGRSQSHVRPCWGGVSHTSGRAGEGSVTRQAGLGRSQSHVRLWQGWRGVSHTSGRAGEESVTRQAGLGRSQSHVRQGWGGVSHTSGSGRAGAESVTRQAVLGRSQSHFRQGWGGVNHTSGWGGVSHTSGRAGPGHRASSRTSLHPGWEWHFATGACGADFALRRPQEPEGSGDGTCGSWGVLPGSGVQASGEPTTLITGGAREGDNCAVDQAAEGAPEPVQEDGHRRRVLEQEPQTLPEGEDLSPGMDRVTRSIITSTPMSSTHREVLGEDGTLYTIESRWEEEYMDHEPRYNGNQWGEEDASTNNREYIITTVQTASLERNPMTNYRALSATPSRVTETYFLNDGMHRADLWVPSPDRDSKLELVRKGELYDLRAYKEEKKPAKLYTESDEEVEYHIVAVEASPDRLRELEYERKRIIEGQKVKISPLRQWHSLGELGSEADSPPASPRKMPETSAGEFDRQFGTHDSRDASFGQENVDKEQINFLAARQQFLMLEQRKPDLLQGLKPQSRPLKPSESTSYVYERDWQGEDGSPYAQTVTAQLSYHPGGSPRGDGGGYKASPVPSLEDEVVGQQRARIAMEEPQSGTRRTITRQLLVTSSREHLHPGNDESLGAGYGSDGSTSRQASGNWHIQDSGSEPPTRYETPIEKEIRLALEREEELRRERGIQGSASTQEMVAIFKTPLLYRSPPSSPGRKVKETRRGSYFIQREIEMDAKREDDLISEGKVVGLYDKGPMEEVEERKKRFEQEDEVPVLPLKSIHYRSPDWDLYERNSSFVPVEMQEQSQDQNVSPEVKRRSHEQVSRIPQEAYAPYLSSKSEGARAQSVPASYTPTSRYSWHPPSDYYLQTTKEEDQTKADEQDPSVTPNNTVILQKEYFTWKPWTPKLSPVVTLQDLPDESSPRLKPSETTSYQEQSFSMKPLRTQTSSLIEREIQEVLQREEELQQQRRMLSQRTSGSLSADLSGPLPEDSQQQDQVSGSPDRQVVSLFSTPFRPLKLSTTPASDQNLDGEPTHQTYSPAPRGPAPPPPEWEPRAPGKLKYWQLEEFERGRSHDKDGHDPRPSSGDAGGSQSPGGVTGHRGAPDKHVVSLFATPFRPLVFRTASDRTPREESTPQTYGATPKGPAPPPLEWEPRTPGRLRGEQLAEFERRPHQPREEYRESRGFQSPGPVRGHVSPPDRYVVSLFSTPLRPLVVGTAPGASSDSALRREPTYQTYSATANGPAPPYPDWEPRTPGRLQDSQLEEFEDRRSRRDEYGYAGIDPRDDVNNEVSRPLTAFYNHLS</sequence>
<evidence type="ECO:0000313" key="4">
    <source>
        <dbReference type="EMBL" id="KAJ1086156.1"/>
    </source>
</evidence>
<feature type="compositionally biased region" description="Basic and acidic residues" evidence="2">
    <location>
        <begin position="1154"/>
        <end position="1163"/>
    </location>
</feature>
<name>A0AAV7L3C3_PLEWA</name>
<feature type="compositionally biased region" description="Polar residues" evidence="2">
    <location>
        <begin position="878"/>
        <end position="888"/>
    </location>
</feature>
<feature type="compositionally biased region" description="Basic and acidic residues" evidence="2">
    <location>
        <begin position="845"/>
        <end position="854"/>
    </location>
</feature>
<feature type="region of interest" description="Disordered" evidence="2">
    <location>
        <begin position="488"/>
        <end position="528"/>
    </location>
</feature>
<feature type="region of interest" description="Disordered" evidence="2">
    <location>
        <begin position="214"/>
        <end position="253"/>
    </location>
</feature>
<proteinExistence type="predicted"/>